<dbReference type="AlphaFoldDB" id="A0A7L9FF69"/>
<dbReference type="EMBL" id="CP062310">
    <property type="protein sequence ID" value="QOJ78420.1"/>
    <property type="molecule type" value="Genomic_DNA"/>
</dbReference>
<dbReference type="GO" id="GO:0016788">
    <property type="term" value="F:hydrolase activity, acting on ester bonds"/>
    <property type="evidence" value="ECO:0007669"/>
    <property type="project" value="InterPro"/>
</dbReference>
<name>A0A7L9FF69_9CREN</name>
<organism evidence="2 3">
    <name type="scientific">Infirmifilum lucidum</name>
    <dbReference type="NCBI Taxonomy" id="2776706"/>
    <lineage>
        <taxon>Archaea</taxon>
        <taxon>Thermoproteota</taxon>
        <taxon>Thermoprotei</taxon>
        <taxon>Thermofilales</taxon>
        <taxon>Thermofilaceae</taxon>
        <taxon>Infirmifilum</taxon>
    </lineage>
</organism>
<dbReference type="PANTHER" id="PTHR46124">
    <property type="entry name" value="D-AMINOACYL-TRNA DEACYLASE"/>
    <property type="match status" value="1"/>
</dbReference>
<dbReference type="InterPro" id="IPR001130">
    <property type="entry name" value="TatD-like"/>
</dbReference>
<dbReference type="CDD" id="cd01310">
    <property type="entry name" value="TatD_DNAse"/>
    <property type="match status" value="1"/>
</dbReference>
<keyword evidence="2" id="KW-0378">Hydrolase</keyword>
<sequence length="248" mass="28530">MDDEIPYVDAHLHLHEFKEEEIERFLSSRVLLIAVAEDYNSSIRTLEIRDSHPEGIKACVGIHPWNIKDEEALRREIEAIEELIPEADCIGEVGLDLKFTADTYPLQEKAFQAFLEFSRRYEKPLNIHSAGAWRETLQLLRAWSVKRAIFHWYTGPLDLLREIISSGLLVSINASLKVQRKARQVVLATPLQSMLTESDGPYNYRGLNLNPLLIPELVAEIAGLKNVTEGQLRRVIFENFKALWERKV</sequence>
<dbReference type="Proteomes" id="UP000594121">
    <property type="component" value="Chromosome"/>
</dbReference>
<feature type="binding site" evidence="1">
    <location>
        <position position="151"/>
    </location>
    <ligand>
        <name>a divalent metal cation</name>
        <dbReference type="ChEBI" id="CHEBI:60240"/>
        <label>2</label>
    </ligand>
</feature>
<dbReference type="InParanoid" id="A0A7L9FF69"/>
<keyword evidence="1" id="KW-0479">Metal-binding</keyword>
<dbReference type="GeneID" id="59149550"/>
<evidence type="ECO:0000256" key="1">
    <source>
        <dbReference type="PIRSR" id="PIRSR005902-1"/>
    </source>
</evidence>
<dbReference type="Pfam" id="PF01026">
    <property type="entry name" value="TatD_DNase"/>
    <property type="match status" value="1"/>
</dbReference>
<dbReference type="Gene3D" id="3.20.20.140">
    <property type="entry name" value="Metal-dependent hydrolases"/>
    <property type="match status" value="1"/>
</dbReference>
<feature type="binding site" evidence="1">
    <location>
        <position position="92"/>
    </location>
    <ligand>
        <name>a divalent metal cation</name>
        <dbReference type="ChEBI" id="CHEBI:60240"/>
        <label>1</label>
    </ligand>
</feature>
<feature type="binding site" evidence="1">
    <location>
        <position position="199"/>
    </location>
    <ligand>
        <name>a divalent metal cation</name>
        <dbReference type="ChEBI" id="CHEBI:60240"/>
        <label>1</label>
    </ligand>
</feature>
<evidence type="ECO:0000313" key="3">
    <source>
        <dbReference type="Proteomes" id="UP000594121"/>
    </source>
</evidence>
<dbReference type="KEGG" id="thel:IG193_06600"/>
<proteinExistence type="predicted"/>
<gene>
    <name evidence="2" type="ORF">IG193_06600</name>
</gene>
<feature type="binding site" evidence="1">
    <location>
        <position position="128"/>
    </location>
    <ligand>
        <name>a divalent metal cation</name>
        <dbReference type="ChEBI" id="CHEBI:60240"/>
        <label>2</label>
    </ligand>
</feature>
<dbReference type="RefSeq" id="WP_192818392.1">
    <property type="nucleotide sequence ID" value="NZ_CP062310.1"/>
</dbReference>
<dbReference type="InterPro" id="IPR032466">
    <property type="entry name" value="Metal_Hydrolase"/>
</dbReference>
<feature type="binding site" evidence="1">
    <location>
        <position position="13"/>
    </location>
    <ligand>
        <name>a divalent metal cation</name>
        <dbReference type="ChEBI" id="CHEBI:60240"/>
        <label>1</label>
    </ligand>
</feature>
<evidence type="ECO:0000313" key="2">
    <source>
        <dbReference type="EMBL" id="QOJ78420.1"/>
    </source>
</evidence>
<accession>A0A7L9FF69</accession>
<reference evidence="2 3" key="1">
    <citation type="submission" date="2020-10" db="EMBL/GenBank/DDBJ databases">
        <title>Thermofilum lucidum 3507LT sp. nov. a novel member of Thermofilaceae family isolated from Chile hot spring, and proposal of description order Thermofilales.</title>
        <authorList>
            <person name="Zayulina K.S."/>
            <person name="Elcheninov A.G."/>
            <person name="Toshchakov S.V."/>
            <person name="Kublanov I.V."/>
        </authorList>
    </citation>
    <scope>NUCLEOTIDE SEQUENCE [LARGE SCALE GENOMIC DNA]</scope>
    <source>
        <strain evidence="2 3">3507LT</strain>
    </source>
</reference>
<dbReference type="PIRSF" id="PIRSF005902">
    <property type="entry name" value="DNase_TatD"/>
    <property type="match status" value="1"/>
</dbReference>
<dbReference type="GO" id="GO:0046872">
    <property type="term" value="F:metal ion binding"/>
    <property type="evidence" value="ECO:0007669"/>
    <property type="project" value="UniProtKB-KW"/>
</dbReference>
<protein>
    <submittedName>
        <fullName evidence="2">TatD family hydrolase</fullName>
    </submittedName>
</protein>
<dbReference type="SUPFAM" id="SSF51556">
    <property type="entry name" value="Metallo-dependent hydrolases"/>
    <property type="match status" value="1"/>
</dbReference>
<feature type="binding site" evidence="1">
    <location>
        <position position="11"/>
    </location>
    <ligand>
        <name>a divalent metal cation</name>
        <dbReference type="ChEBI" id="CHEBI:60240"/>
        <label>1</label>
    </ligand>
</feature>
<dbReference type="PANTHER" id="PTHR46124:SF2">
    <property type="entry name" value="D-AMINOACYL-TRNA DEACYLASE"/>
    <property type="match status" value="1"/>
</dbReference>
<keyword evidence="3" id="KW-1185">Reference proteome</keyword>